<proteinExistence type="predicted"/>
<keyword evidence="3" id="KW-0378">Hydrolase</keyword>
<dbReference type="SUPFAM" id="SSF52499">
    <property type="entry name" value="Isochorismatase-like hydrolases"/>
    <property type="match status" value="1"/>
</dbReference>
<feature type="domain" description="Isochorismatase-like" evidence="2">
    <location>
        <begin position="15"/>
        <end position="178"/>
    </location>
</feature>
<dbReference type="KEGG" id="ebla:JGUZn3_20260"/>
<dbReference type="PANTHER" id="PTHR43559:SF3">
    <property type="entry name" value="HYDROLASE YCAC-RELATED"/>
    <property type="match status" value="1"/>
</dbReference>
<feature type="transmembrane region" description="Helical" evidence="1">
    <location>
        <begin position="113"/>
        <end position="132"/>
    </location>
</feature>
<keyword evidence="4" id="KW-1185">Reference proteome</keyword>
<dbReference type="PANTHER" id="PTHR43559">
    <property type="entry name" value="HYDROLASE YCAC-RELATED"/>
    <property type="match status" value="1"/>
</dbReference>
<dbReference type="RefSeq" id="WP_203413412.1">
    <property type="nucleotide sequence ID" value="NZ_CP060244.1"/>
</dbReference>
<sequence>MSITTYSRLDIDKAAVLFVDHQSGLLSLVNDIAPDEFRNNVSALVSITNFFKLPTVLTSSMESGPNGPILPYIKDNLSPYAYVQRDGEINAWDNEKFRNAIYDLVKKEKRTQFILAGVVTEVCVGFVALSLLHEKQYNPLMKDIEVFVAVDASGTSSTLVRDAVWNRITKAGAQGAELMTWFGIACELRRNWHPEEDNHNVAMAGFAQLVADHSTQYTNVMSSYNAAKNIG</sequence>
<reference evidence="3 4" key="1">
    <citation type="submission" date="2020-08" db="EMBL/GenBank/DDBJ databases">
        <title>Complete genome sequence of Entomobacter blattae G55GP.</title>
        <authorList>
            <person name="Poehlein A."/>
            <person name="Guzman J."/>
            <person name="Daniel R."/>
            <person name="Vilcinskas A."/>
        </authorList>
    </citation>
    <scope>NUCLEOTIDE SEQUENCE [LARGE SCALE GENOMIC DNA]</scope>
    <source>
        <strain evidence="3 4">G55GP</strain>
    </source>
</reference>
<accession>A0A7H1NTX1</accession>
<dbReference type="Gene3D" id="3.40.50.850">
    <property type="entry name" value="Isochorismatase-like"/>
    <property type="match status" value="1"/>
</dbReference>
<evidence type="ECO:0000313" key="3">
    <source>
        <dbReference type="EMBL" id="QNT79231.1"/>
    </source>
</evidence>
<dbReference type="AlphaFoldDB" id="A0A7H1NTX1"/>
<evidence type="ECO:0000259" key="2">
    <source>
        <dbReference type="Pfam" id="PF00857"/>
    </source>
</evidence>
<dbReference type="InterPro" id="IPR000868">
    <property type="entry name" value="Isochorismatase-like_dom"/>
</dbReference>
<name>A0A7H1NTX1_9PROT</name>
<dbReference type="GO" id="GO:0016829">
    <property type="term" value="F:lyase activity"/>
    <property type="evidence" value="ECO:0007669"/>
    <property type="project" value="UniProtKB-KW"/>
</dbReference>
<dbReference type="EMBL" id="CP060244">
    <property type="protein sequence ID" value="QNT79231.1"/>
    <property type="molecule type" value="Genomic_DNA"/>
</dbReference>
<keyword evidence="1" id="KW-1133">Transmembrane helix</keyword>
<dbReference type="InterPro" id="IPR036380">
    <property type="entry name" value="Isochorismatase-like_sf"/>
</dbReference>
<evidence type="ECO:0000313" key="4">
    <source>
        <dbReference type="Proteomes" id="UP000516349"/>
    </source>
</evidence>
<gene>
    <name evidence="3" type="primary">ycaC_2</name>
    <name evidence="3" type="ORF">JGUZn3_20260</name>
</gene>
<organism evidence="3 4">
    <name type="scientific">Entomobacter blattae</name>
    <dbReference type="NCBI Taxonomy" id="2762277"/>
    <lineage>
        <taxon>Bacteria</taxon>
        <taxon>Pseudomonadati</taxon>
        <taxon>Pseudomonadota</taxon>
        <taxon>Alphaproteobacteria</taxon>
        <taxon>Acetobacterales</taxon>
        <taxon>Acetobacteraceae</taxon>
        <taxon>Entomobacter</taxon>
    </lineage>
</organism>
<keyword evidence="3" id="KW-0456">Lyase</keyword>
<dbReference type="Pfam" id="PF00857">
    <property type="entry name" value="Isochorismatase"/>
    <property type="match status" value="1"/>
</dbReference>
<evidence type="ECO:0000256" key="1">
    <source>
        <dbReference type="SAM" id="Phobius"/>
    </source>
</evidence>
<keyword evidence="1" id="KW-0812">Transmembrane</keyword>
<dbReference type="Proteomes" id="UP000516349">
    <property type="component" value="Chromosome"/>
</dbReference>
<dbReference type="InterPro" id="IPR053152">
    <property type="entry name" value="Hydrolase_YcaC-like"/>
</dbReference>
<dbReference type="GO" id="GO:0016787">
    <property type="term" value="F:hydrolase activity"/>
    <property type="evidence" value="ECO:0007669"/>
    <property type="project" value="UniProtKB-KW"/>
</dbReference>
<keyword evidence="1" id="KW-0472">Membrane</keyword>
<protein>
    <submittedName>
        <fullName evidence="3">Putative hydrolase YcaC</fullName>
        <ecNumber evidence="3">4.-.-.-</ecNumber>
    </submittedName>
</protein>
<dbReference type="EC" id="4.-.-.-" evidence="3"/>